<dbReference type="Pfam" id="PF14432">
    <property type="entry name" value="DYW_deaminase"/>
    <property type="match status" value="1"/>
</dbReference>
<dbReference type="FunFam" id="1.25.40.10:FF:000366">
    <property type="entry name" value="Pentatricopeptide (PPR) repeat-containing protein"/>
    <property type="match status" value="1"/>
</dbReference>
<feature type="repeat" description="PPR" evidence="2">
    <location>
        <begin position="127"/>
        <end position="161"/>
    </location>
</feature>
<evidence type="ECO:0000313" key="5">
    <source>
        <dbReference type="EMBL" id="EFJ30900.1"/>
    </source>
</evidence>
<dbReference type="PANTHER" id="PTHR47926:SF533">
    <property type="entry name" value="DYW DOMAIN-CONTAINING PROTEIN"/>
    <property type="match status" value="1"/>
</dbReference>
<evidence type="ECO:0000256" key="1">
    <source>
        <dbReference type="ARBA" id="ARBA00022737"/>
    </source>
</evidence>
<dbReference type="Gene3D" id="1.25.40.10">
    <property type="entry name" value="Tetratricopeptide repeat domain"/>
    <property type="match status" value="4"/>
</dbReference>
<dbReference type="GO" id="GO:0003723">
    <property type="term" value="F:RNA binding"/>
    <property type="evidence" value="ECO:0007669"/>
    <property type="project" value="InterPro"/>
</dbReference>
<organism evidence="6">
    <name type="scientific">Selaginella moellendorffii</name>
    <name type="common">Spikemoss</name>
    <dbReference type="NCBI Taxonomy" id="88036"/>
    <lineage>
        <taxon>Eukaryota</taxon>
        <taxon>Viridiplantae</taxon>
        <taxon>Streptophyta</taxon>
        <taxon>Embryophyta</taxon>
        <taxon>Tracheophyta</taxon>
        <taxon>Lycopodiopsida</taxon>
        <taxon>Selaginellales</taxon>
        <taxon>Selaginellaceae</taxon>
        <taxon>Selaginella</taxon>
    </lineage>
</organism>
<keyword evidence="6" id="KW-1185">Reference proteome</keyword>
<dbReference type="GO" id="GO:0008270">
    <property type="term" value="F:zinc ion binding"/>
    <property type="evidence" value="ECO:0007669"/>
    <property type="project" value="InterPro"/>
</dbReference>
<dbReference type="InterPro" id="IPR046960">
    <property type="entry name" value="PPR_At4g14850-like_plant"/>
</dbReference>
<dbReference type="AlphaFoldDB" id="D8R9I9"/>
<feature type="repeat" description="PPR" evidence="2">
    <location>
        <begin position="332"/>
        <end position="362"/>
    </location>
</feature>
<dbReference type="PANTHER" id="PTHR47926">
    <property type="entry name" value="PENTATRICOPEPTIDE REPEAT-CONTAINING PROTEIN"/>
    <property type="match status" value="1"/>
</dbReference>
<name>D8R9I9_SELML</name>
<protein>
    <recommendedName>
        <fullName evidence="4">DYW domain-containing protein</fullName>
    </recommendedName>
</protein>
<dbReference type="InterPro" id="IPR002885">
    <property type="entry name" value="PPR_rpt"/>
</dbReference>
<dbReference type="Pfam" id="PF13041">
    <property type="entry name" value="PPR_2"/>
    <property type="match status" value="3"/>
</dbReference>
<dbReference type="OMA" id="EFNINVA"/>
<gene>
    <name evidence="5" type="ORF">SELMODRAFT_88824</name>
</gene>
<dbReference type="Proteomes" id="UP000001514">
    <property type="component" value="Unassembled WGS sequence"/>
</dbReference>
<dbReference type="EMBL" id="GL377574">
    <property type="protein sequence ID" value="EFJ30900.1"/>
    <property type="molecule type" value="Genomic_DNA"/>
</dbReference>
<evidence type="ECO:0000313" key="6">
    <source>
        <dbReference type="Proteomes" id="UP000001514"/>
    </source>
</evidence>
<proteinExistence type="predicted"/>
<reference evidence="5 6" key="1">
    <citation type="journal article" date="2011" name="Science">
        <title>The Selaginella genome identifies genetic changes associated with the evolution of vascular plants.</title>
        <authorList>
            <person name="Banks J.A."/>
            <person name="Nishiyama T."/>
            <person name="Hasebe M."/>
            <person name="Bowman J.L."/>
            <person name="Gribskov M."/>
            <person name="dePamphilis C."/>
            <person name="Albert V.A."/>
            <person name="Aono N."/>
            <person name="Aoyama T."/>
            <person name="Ambrose B.A."/>
            <person name="Ashton N.W."/>
            <person name="Axtell M.J."/>
            <person name="Barker E."/>
            <person name="Barker M.S."/>
            <person name="Bennetzen J.L."/>
            <person name="Bonawitz N.D."/>
            <person name="Chapple C."/>
            <person name="Cheng C."/>
            <person name="Correa L.G."/>
            <person name="Dacre M."/>
            <person name="DeBarry J."/>
            <person name="Dreyer I."/>
            <person name="Elias M."/>
            <person name="Engstrom E.M."/>
            <person name="Estelle M."/>
            <person name="Feng L."/>
            <person name="Finet C."/>
            <person name="Floyd S.K."/>
            <person name="Frommer W.B."/>
            <person name="Fujita T."/>
            <person name="Gramzow L."/>
            <person name="Gutensohn M."/>
            <person name="Harholt J."/>
            <person name="Hattori M."/>
            <person name="Heyl A."/>
            <person name="Hirai T."/>
            <person name="Hiwatashi Y."/>
            <person name="Ishikawa M."/>
            <person name="Iwata M."/>
            <person name="Karol K.G."/>
            <person name="Koehler B."/>
            <person name="Kolukisaoglu U."/>
            <person name="Kubo M."/>
            <person name="Kurata T."/>
            <person name="Lalonde S."/>
            <person name="Li K."/>
            <person name="Li Y."/>
            <person name="Litt A."/>
            <person name="Lyons E."/>
            <person name="Manning G."/>
            <person name="Maruyama T."/>
            <person name="Michael T.P."/>
            <person name="Mikami K."/>
            <person name="Miyazaki S."/>
            <person name="Morinaga S."/>
            <person name="Murata T."/>
            <person name="Mueller-Roeber B."/>
            <person name="Nelson D.R."/>
            <person name="Obara M."/>
            <person name="Oguri Y."/>
            <person name="Olmstead R.G."/>
            <person name="Onodera N."/>
            <person name="Petersen B.L."/>
            <person name="Pils B."/>
            <person name="Prigge M."/>
            <person name="Rensing S.A."/>
            <person name="Riano-Pachon D.M."/>
            <person name="Roberts A.W."/>
            <person name="Sato Y."/>
            <person name="Scheller H.V."/>
            <person name="Schulz B."/>
            <person name="Schulz C."/>
            <person name="Shakirov E.V."/>
            <person name="Shibagaki N."/>
            <person name="Shinohara N."/>
            <person name="Shippen D.E."/>
            <person name="Soerensen I."/>
            <person name="Sotooka R."/>
            <person name="Sugimoto N."/>
            <person name="Sugita M."/>
            <person name="Sumikawa N."/>
            <person name="Tanurdzic M."/>
            <person name="Theissen G."/>
            <person name="Ulvskov P."/>
            <person name="Wakazuki S."/>
            <person name="Weng J.K."/>
            <person name="Willats W.W."/>
            <person name="Wipf D."/>
            <person name="Wolf P.G."/>
            <person name="Yang L."/>
            <person name="Zimmer A.D."/>
            <person name="Zhu Q."/>
            <person name="Mitros T."/>
            <person name="Hellsten U."/>
            <person name="Loque D."/>
            <person name="Otillar R."/>
            <person name="Salamov A."/>
            <person name="Schmutz J."/>
            <person name="Shapiro H."/>
            <person name="Lindquist E."/>
            <person name="Lucas S."/>
            <person name="Rokhsar D."/>
            <person name="Grigoriev I.V."/>
        </authorList>
    </citation>
    <scope>NUCLEOTIDE SEQUENCE [LARGE SCALE GENOMIC DNA]</scope>
</reference>
<evidence type="ECO:0000256" key="2">
    <source>
        <dbReference type="PROSITE-ProRule" id="PRU00708"/>
    </source>
</evidence>
<feature type="compositionally biased region" description="Low complexity" evidence="3">
    <location>
        <begin position="1"/>
        <end position="15"/>
    </location>
</feature>
<dbReference type="InParanoid" id="D8R9I9"/>
<dbReference type="FunFam" id="1.25.40.10:FF:000344">
    <property type="entry name" value="Pentatricopeptide repeat-containing protein"/>
    <property type="match status" value="1"/>
</dbReference>
<dbReference type="HOGENOM" id="CLU_002706_37_8_1"/>
<dbReference type="InterPro" id="IPR046849">
    <property type="entry name" value="E2_motif"/>
</dbReference>
<dbReference type="InterPro" id="IPR046848">
    <property type="entry name" value="E_motif"/>
</dbReference>
<dbReference type="GO" id="GO:0009451">
    <property type="term" value="P:RNA modification"/>
    <property type="evidence" value="ECO:0007669"/>
    <property type="project" value="InterPro"/>
</dbReference>
<feature type="region of interest" description="Disordered" evidence="3">
    <location>
        <begin position="1"/>
        <end position="39"/>
    </location>
</feature>
<dbReference type="Gramene" id="EFJ30900">
    <property type="protein sequence ID" value="EFJ30900"/>
    <property type="gene ID" value="SELMODRAFT_88824"/>
</dbReference>
<feature type="repeat" description="PPR" evidence="2">
    <location>
        <begin position="261"/>
        <end position="291"/>
    </location>
</feature>
<dbReference type="Pfam" id="PF20430">
    <property type="entry name" value="Eplus_motif"/>
    <property type="match status" value="1"/>
</dbReference>
<dbReference type="eggNOG" id="KOG4197">
    <property type="taxonomic scope" value="Eukaryota"/>
</dbReference>
<feature type="repeat" description="PPR" evidence="2">
    <location>
        <begin position="230"/>
        <end position="260"/>
    </location>
</feature>
<dbReference type="NCBIfam" id="TIGR00756">
    <property type="entry name" value="PPR"/>
    <property type="match status" value="5"/>
</dbReference>
<sequence length="670" mass="74701">MGTIESPLPLKKSTPPSHPLTKWQQQQQNSSSNRANSFGERESLHKSIQLLESRELELDPVGYAALIRRCGAANAISAARRLHSHILSLPHSNSQPPFLANLLIEMYGKCGRLPYARELFESMPSRNVHTWTVAMAAFSHNGCHSEALVFFRRMYQSGERPDRVTFSVILAAIAQMGAAAIDQGREIHRYARISGLLPNVVVGTAVISMYGKCGRLDDARAAFEELQWKNSVTWNAMMTNYKLDGRDREALELFREMHDADSVCWNAMIAAYAQHGRGKQALDLYRSMHDTTDLAPKQGTFVTVIDVCAELSALKQGRAIHARVRATNFDANLLVSNALVHMYGKCGCLDEALDVFHSMKLKDEISWNTIISSYAYHGHSDQALLLYQEMDLQGVKPTEVTFVGLLSACSHGGLVADGLDYFYRMQDDHRIKPSVPHFGCIIDLLGRGGRLAEAELVLKSMPIQANAVQWMSLLGACKTHGDLKRGVRAADQVVDRVPWTSGGYVLLSNIYAAAGRWKDVEKIRKIMAARGVKKSPGKSWIEIGDVVHEFVSGDSSHPQGEEIYVELGKMVEEMKGLGYVPDTSSVFHDLEEEEKEDLLVCHSEKLAIVYGNMVVPGKSMLRIVKNLRVCLDCHTATKFMSRITGRKIVVRDAARFHLFENGSCSCRDYW</sequence>
<evidence type="ECO:0000256" key="3">
    <source>
        <dbReference type="SAM" id="MobiDB-lite"/>
    </source>
</evidence>
<accession>D8R9I9</accession>
<dbReference type="SUPFAM" id="SSF48452">
    <property type="entry name" value="TPR-like"/>
    <property type="match status" value="1"/>
</dbReference>
<dbReference type="Pfam" id="PF20431">
    <property type="entry name" value="E_motif"/>
    <property type="match status" value="1"/>
</dbReference>
<dbReference type="InterPro" id="IPR011990">
    <property type="entry name" value="TPR-like_helical_dom_sf"/>
</dbReference>
<feature type="domain" description="DYW" evidence="4">
    <location>
        <begin position="578"/>
        <end position="670"/>
    </location>
</feature>
<keyword evidence="1" id="KW-0677">Repeat</keyword>
<dbReference type="KEGG" id="smo:SELMODRAFT_88824"/>
<dbReference type="PROSITE" id="PS51375">
    <property type="entry name" value="PPR"/>
    <property type="match status" value="5"/>
</dbReference>
<dbReference type="Pfam" id="PF01535">
    <property type="entry name" value="PPR"/>
    <property type="match status" value="3"/>
</dbReference>
<dbReference type="InterPro" id="IPR032867">
    <property type="entry name" value="DYW_dom"/>
</dbReference>
<feature type="compositionally biased region" description="Low complexity" evidence="3">
    <location>
        <begin position="24"/>
        <end position="33"/>
    </location>
</feature>
<evidence type="ECO:0000259" key="4">
    <source>
        <dbReference type="Pfam" id="PF14432"/>
    </source>
</evidence>
<feature type="repeat" description="PPR" evidence="2">
    <location>
        <begin position="363"/>
        <end position="397"/>
    </location>
</feature>